<dbReference type="CDD" id="cd06170">
    <property type="entry name" value="LuxR_C_like"/>
    <property type="match status" value="1"/>
</dbReference>
<name>A0A895YLQ5_9ACTN</name>
<dbReference type="GO" id="GO:0005524">
    <property type="term" value="F:ATP binding"/>
    <property type="evidence" value="ECO:0007669"/>
    <property type="project" value="UniProtKB-KW"/>
</dbReference>
<sequence length="1010" mass="109985">MVGDRQAIPRSEISAPAFMGREREVAALGQALSQPPAVVLVEAEPGAGKSRLVQEFLAAPIGQRHRLLVAVCPPFREALTLGPIVDAVRQAREGVAGLPLTALAGALRPLLPEWADDLPPLPAPLDDAKAARHRLFRALAELIRAMGVTGVIVEDVHWADPVTMEFLLFLASHRASRQQAEPPSLLVTYRPADVPPGSLLLRLSSRLPVGTTQLRIGLAPLDVLQTAGMVSSMLGDEPVSMEFARFLHERTGGVPLAVEESVRLLRDRADLFRRNGEWVRRLLPDLQVSPTIRDSVLERVQRLTRPAQQVLQAAAVFAEPTPGDTVTVVAGVVGGPSRAVADPVPPAADPVSPASSEPMSAAISEAVASGLLREDERLRLTFRHAFMSQVVYEAIPGAERRRLHRLAGEQLERLDPPPVVALTRHFREANQVEKWSHFAEQAAERAVAGGDHTTATALLTELLHAADQLPPETQLRLARRLATIALGRREQVDELHQRVVAVLRRVVETGSLNDREQAQLRNPLGRLLAQQGDLAAAQTELERAIPHLGQDTAEAGRVMTYLGWPWLGPWGAQAHREWLRRAAALDHSRLSPVERTSLQADRAVALLQLGDDEGWQVASALPAVSESDSPALRRQRCRACLNFGTAATLWGLYDRARRWLAEGMALADAEHYPRIRSKIAFGEVELAWLSGHWQELEPQLTAVAHDEDTEPLVALNAARLLGWWHTVDGSLRRGEEYFTAAMRDARHFGAIEDELDLAAGLGRLRLAEGRVGEALAVTAAPLAPVVSKQVWLFATALAPVRVAALTTAGKLNEAVELVTAYEQGVRERPVPASLAGLATCQALLAEGQGAPAAARYAAAAEAWQRLPRPYEVLLAQERQARCLFAEGAEQSGQELLTRVWQGLAELGARADEERVGRQLREYGVDVRRPWRGGRRGYGTQPSPRELEVIKLVLAGKTNREIAQVLHKSPRTVAGQLASVMRKLGVSSRTELAVRVVEEGLVAESEARPTG</sequence>
<gene>
    <name evidence="4" type="ORF">JQS43_25825</name>
</gene>
<dbReference type="SUPFAM" id="SSF52540">
    <property type="entry name" value="P-loop containing nucleoside triphosphate hydrolases"/>
    <property type="match status" value="1"/>
</dbReference>
<protein>
    <submittedName>
        <fullName evidence="4">AAA family ATPase</fullName>
    </submittedName>
</protein>
<dbReference type="PANTHER" id="PTHR16305:SF35">
    <property type="entry name" value="TRANSCRIPTIONAL ACTIVATOR DOMAIN"/>
    <property type="match status" value="1"/>
</dbReference>
<evidence type="ECO:0000256" key="1">
    <source>
        <dbReference type="ARBA" id="ARBA00022741"/>
    </source>
</evidence>
<keyword evidence="1" id="KW-0547">Nucleotide-binding</keyword>
<dbReference type="Gene3D" id="1.10.10.10">
    <property type="entry name" value="Winged helix-like DNA-binding domain superfamily/Winged helix DNA-binding domain"/>
    <property type="match status" value="1"/>
</dbReference>
<accession>A0A895YLQ5</accession>
<keyword evidence="2" id="KW-0067">ATP-binding</keyword>
<feature type="domain" description="HTH luxR-type" evidence="3">
    <location>
        <begin position="935"/>
        <end position="999"/>
    </location>
</feature>
<evidence type="ECO:0000256" key="2">
    <source>
        <dbReference type="ARBA" id="ARBA00022840"/>
    </source>
</evidence>
<dbReference type="GO" id="GO:0005737">
    <property type="term" value="C:cytoplasm"/>
    <property type="evidence" value="ECO:0007669"/>
    <property type="project" value="TreeGrafter"/>
</dbReference>
<dbReference type="InterPro" id="IPR016032">
    <property type="entry name" value="Sig_transdc_resp-reg_C-effctor"/>
</dbReference>
<evidence type="ECO:0000313" key="5">
    <source>
        <dbReference type="Proteomes" id="UP000662857"/>
    </source>
</evidence>
<evidence type="ECO:0000259" key="3">
    <source>
        <dbReference type="PROSITE" id="PS50043"/>
    </source>
</evidence>
<dbReference type="AlphaFoldDB" id="A0A895YLQ5"/>
<keyword evidence="5" id="KW-1185">Reference proteome</keyword>
<dbReference type="GO" id="GO:0004016">
    <property type="term" value="F:adenylate cyclase activity"/>
    <property type="evidence" value="ECO:0007669"/>
    <property type="project" value="TreeGrafter"/>
</dbReference>
<dbReference type="EMBL" id="CP070499">
    <property type="protein sequence ID" value="QSB14818.1"/>
    <property type="molecule type" value="Genomic_DNA"/>
</dbReference>
<proteinExistence type="predicted"/>
<dbReference type="GO" id="GO:0006355">
    <property type="term" value="P:regulation of DNA-templated transcription"/>
    <property type="evidence" value="ECO:0007669"/>
    <property type="project" value="InterPro"/>
</dbReference>
<organism evidence="4 5">
    <name type="scientific">Natronosporangium hydrolyticum</name>
    <dbReference type="NCBI Taxonomy" id="2811111"/>
    <lineage>
        <taxon>Bacteria</taxon>
        <taxon>Bacillati</taxon>
        <taxon>Actinomycetota</taxon>
        <taxon>Actinomycetes</taxon>
        <taxon>Micromonosporales</taxon>
        <taxon>Micromonosporaceae</taxon>
        <taxon>Natronosporangium</taxon>
    </lineage>
</organism>
<dbReference type="SUPFAM" id="SSF46894">
    <property type="entry name" value="C-terminal effector domain of the bipartite response regulators"/>
    <property type="match status" value="1"/>
</dbReference>
<dbReference type="InterPro" id="IPR041664">
    <property type="entry name" value="AAA_16"/>
</dbReference>
<dbReference type="InterPro" id="IPR000792">
    <property type="entry name" value="Tscrpt_reg_LuxR_C"/>
</dbReference>
<dbReference type="PROSITE" id="PS50043">
    <property type="entry name" value="HTH_LUXR_2"/>
    <property type="match status" value="1"/>
</dbReference>
<dbReference type="InterPro" id="IPR036388">
    <property type="entry name" value="WH-like_DNA-bd_sf"/>
</dbReference>
<dbReference type="SMART" id="SM00421">
    <property type="entry name" value="HTH_LUXR"/>
    <property type="match status" value="1"/>
</dbReference>
<dbReference type="GO" id="GO:0003677">
    <property type="term" value="F:DNA binding"/>
    <property type="evidence" value="ECO:0007669"/>
    <property type="project" value="InterPro"/>
</dbReference>
<reference evidence="4" key="1">
    <citation type="submission" date="2021-02" db="EMBL/GenBank/DDBJ databases">
        <title>Natrosporangium hydrolyticum gen. nov., sp. nov, a haloalkaliphilic actinobacterium from a soda solonchak soil.</title>
        <authorList>
            <person name="Sorokin D.Y."/>
            <person name="Khijniak T.V."/>
            <person name="Zakharycheva A.P."/>
            <person name="Boueva O.V."/>
            <person name="Ariskina E.V."/>
            <person name="Hahnke R.L."/>
            <person name="Bunk B."/>
            <person name="Sproer C."/>
            <person name="Schumann P."/>
            <person name="Evtushenko L.I."/>
            <person name="Kublanov I.V."/>
        </authorList>
    </citation>
    <scope>NUCLEOTIDE SEQUENCE</scope>
    <source>
        <strain evidence="4">DSM 106523</strain>
    </source>
</reference>
<dbReference type="KEGG" id="nhy:JQS43_25825"/>
<dbReference type="Pfam" id="PF13191">
    <property type="entry name" value="AAA_16"/>
    <property type="match status" value="1"/>
</dbReference>
<dbReference type="Proteomes" id="UP000662857">
    <property type="component" value="Chromosome"/>
</dbReference>
<dbReference type="PANTHER" id="PTHR16305">
    <property type="entry name" value="TESTICULAR SOLUBLE ADENYLYL CYCLASE"/>
    <property type="match status" value="1"/>
</dbReference>
<dbReference type="Pfam" id="PF00196">
    <property type="entry name" value="GerE"/>
    <property type="match status" value="1"/>
</dbReference>
<dbReference type="PRINTS" id="PR00038">
    <property type="entry name" value="HTHLUXR"/>
</dbReference>
<dbReference type="InterPro" id="IPR027417">
    <property type="entry name" value="P-loop_NTPase"/>
</dbReference>
<evidence type="ECO:0000313" key="4">
    <source>
        <dbReference type="EMBL" id="QSB14818.1"/>
    </source>
</evidence>